<dbReference type="InterPro" id="IPR039448">
    <property type="entry name" value="Beta_helix"/>
</dbReference>
<evidence type="ECO:0000259" key="3">
    <source>
        <dbReference type="Pfam" id="PF21231"/>
    </source>
</evidence>
<dbReference type="AlphaFoldDB" id="A0A1H3P956"/>
<feature type="signal peptide" evidence="1">
    <location>
        <begin position="1"/>
        <end position="24"/>
    </location>
</feature>
<keyword evidence="1" id="KW-0732">Signal</keyword>
<dbReference type="Pfam" id="PF21231">
    <property type="entry name" value="GH141_M"/>
    <property type="match status" value="1"/>
</dbReference>
<evidence type="ECO:0000256" key="1">
    <source>
        <dbReference type="SAM" id="SignalP"/>
    </source>
</evidence>
<proteinExistence type="predicted"/>
<sequence>MSKLGRLLLAGVTGLVTFASPASAGGQTTLYAAPSGSGTACTQAAPCDLEGARARASALTDGQSGDIVVYLRGGTYRLTKPLKLGPGDSGRNGFTVAYRAFPGETPVLSGAQRVTGFTLHDAAKNIYKASVPAGTDTRQLFVNGKRAERARTALDATKFTTTSTGFTTTDPAFAKFTNQSDVEIAQDNKWKHMRCPLASITASGGGSALKVQPACWDNNNTHVINRQFPFNGNGLPKLDGVTWVENAYQLLTKPGQWYLDRGAAALYYIPRAGEQMTTAEVELPTLENLLSLTGTPGHLAPVDDSDARAVYKGSWSASSGRALGDFGDGVHVTKSKGASVTFTFTGTGLDVLAETNTDQGTFDATVDGKASSGTEKGSTRLAQQVVFSVKGLAKGAHTVTLTSTSTANFLVDAFVVTPDVVAPVHDVTVSGLTFTGTTWLLPSADGYVDNQAGIQWSAKAPHDPLKTAAAVEVHRGQRVSFSGNTFTHLGGAGLAYADGTQNSAIDHNTFSDLSGSGIAVGEVDDYYLADTARMTLSDTISDNIVDTPGQDYRDAVGIWVGHSKLATVTHNEVRHAPYSGISLGWGWGYASACDLQAKQGLPTCRRGTIYSGQNKILGNRVNDVMRVLHDGGAIYTLGGQTGSEFAGNYLSLAPNNNNMVYHDEGSAYWNTHDNVISNGTGRWVGMWTPTIHDITIHDNYTDNAEVKNKGTKVTITATTVVTGGNWPAAAKAIMAAAGPR</sequence>
<dbReference type="PANTHER" id="PTHR36453:SF1">
    <property type="entry name" value="RIGHT HANDED BETA HELIX DOMAIN-CONTAINING PROTEIN"/>
    <property type="match status" value="1"/>
</dbReference>
<evidence type="ECO:0000313" key="5">
    <source>
        <dbReference type="Proteomes" id="UP000199515"/>
    </source>
</evidence>
<protein>
    <submittedName>
        <fullName evidence="4">Right handed beta helix region</fullName>
    </submittedName>
</protein>
<name>A0A1H3P956_9PSEU</name>
<gene>
    <name evidence="4" type="ORF">SAMN05421504_10883</name>
</gene>
<dbReference type="PANTHER" id="PTHR36453">
    <property type="entry name" value="SECRETED PROTEIN-RELATED"/>
    <property type="match status" value="1"/>
</dbReference>
<dbReference type="Gene3D" id="2.60.120.260">
    <property type="entry name" value="Galactose-binding domain-like"/>
    <property type="match status" value="1"/>
</dbReference>
<feature type="chain" id="PRO_5011759557" evidence="1">
    <location>
        <begin position="25"/>
        <end position="740"/>
    </location>
</feature>
<dbReference type="Proteomes" id="UP000199515">
    <property type="component" value="Unassembled WGS sequence"/>
</dbReference>
<dbReference type="InterPro" id="IPR048482">
    <property type="entry name" value="GH141_ins"/>
</dbReference>
<organism evidence="4 5">
    <name type="scientific">Amycolatopsis xylanica</name>
    <dbReference type="NCBI Taxonomy" id="589385"/>
    <lineage>
        <taxon>Bacteria</taxon>
        <taxon>Bacillati</taxon>
        <taxon>Actinomycetota</taxon>
        <taxon>Actinomycetes</taxon>
        <taxon>Pseudonocardiales</taxon>
        <taxon>Pseudonocardiaceae</taxon>
        <taxon>Amycolatopsis</taxon>
    </lineage>
</organism>
<evidence type="ECO:0000313" key="4">
    <source>
        <dbReference type="EMBL" id="SDY97601.1"/>
    </source>
</evidence>
<keyword evidence="5" id="KW-1185">Reference proteome</keyword>
<dbReference type="STRING" id="589385.SAMN05421504_10883"/>
<dbReference type="RefSeq" id="WP_091295335.1">
    <property type="nucleotide sequence ID" value="NZ_FNON01000008.1"/>
</dbReference>
<accession>A0A1H3P956</accession>
<reference evidence="4 5" key="1">
    <citation type="submission" date="2016-10" db="EMBL/GenBank/DDBJ databases">
        <authorList>
            <person name="de Groot N.N."/>
        </authorList>
    </citation>
    <scope>NUCLEOTIDE SEQUENCE [LARGE SCALE GENOMIC DNA]</scope>
    <source>
        <strain evidence="4 5">CPCC 202699</strain>
    </source>
</reference>
<dbReference type="SUPFAM" id="SSF51126">
    <property type="entry name" value="Pectin lyase-like"/>
    <property type="match status" value="1"/>
</dbReference>
<dbReference type="Pfam" id="PF13229">
    <property type="entry name" value="Beta_helix"/>
    <property type="match status" value="1"/>
</dbReference>
<dbReference type="EMBL" id="FNON01000008">
    <property type="protein sequence ID" value="SDY97601.1"/>
    <property type="molecule type" value="Genomic_DNA"/>
</dbReference>
<dbReference type="SMART" id="SM00710">
    <property type="entry name" value="PbH1"/>
    <property type="match status" value="7"/>
</dbReference>
<dbReference type="Gene3D" id="2.160.20.10">
    <property type="entry name" value="Single-stranded right-handed beta-helix, Pectin lyase-like"/>
    <property type="match status" value="1"/>
</dbReference>
<feature type="domain" description="GH141-like insertion" evidence="3">
    <location>
        <begin position="135"/>
        <end position="271"/>
    </location>
</feature>
<dbReference type="InterPro" id="IPR006626">
    <property type="entry name" value="PbH1"/>
</dbReference>
<dbReference type="InterPro" id="IPR011050">
    <property type="entry name" value="Pectin_lyase_fold/virulence"/>
</dbReference>
<feature type="domain" description="Right handed beta helix" evidence="2">
    <location>
        <begin position="468"/>
        <end position="583"/>
    </location>
</feature>
<dbReference type="InterPro" id="IPR012334">
    <property type="entry name" value="Pectin_lyas_fold"/>
</dbReference>
<evidence type="ECO:0000259" key="2">
    <source>
        <dbReference type="Pfam" id="PF13229"/>
    </source>
</evidence>
<dbReference type="OrthoDB" id="9808066at2"/>